<evidence type="ECO:0000259" key="13">
    <source>
        <dbReference type="Pfam" id="PF12693"/>
    </source>
</evidence>
<keyword evidence="7 10" id="KW-0653">Protein transport</keyword>
<organism evidence="14 15">
    <name type="scientific">Thiothrix lacustris</name>
    <dbReference type="NCBI Taxonomy" id="525917"/>
    <lineage>
        <taxon>Bacteria</taxon>
        <taxon>Pseudomonadati</taxon>
        <taxon>Pseudomonadota</taxon>
        <taxon>Gammaproteobacteria</taxon>
        <taxon>Thiotrichales</taxon>
        <taxon>Thiotrichaceae</taxon>
        <taxon>Thiothrix</taxon>
    </lineage>
</organism>
<dbReference type="GO" id="GO:0015627">
    <property type="term" value="C:type II protein secretion system complex"/>
    <property type="evidence" value="ECO:0007669"/>
    <property type="project" value="InterPro"/>
</dbReference>
<feature type="domain" description="GspL periplasmic" evidence="13">
    <location>
        <begin position="237"/>
        <end position="391"/>
    </location>
</feature>
<evidence type="ECO:0000259" key="12">
    <source>
        <dbReference type="Pfam" id="PF05134"/>
    </source>
</evidence>
<keyword evidence="5" id="KW-0997">Cell inner membrane</keyword>
<dbReference type="AlphaFoldDB" id="A0A1Y1QNN2"/>
<sequence>MLVIRLQNPDDAEPAWALLTGAVADWQHGSWDTLLPLAQGQTVVLLIPAREVLLTQTTINTRNQRQLQQAVPYALEEALADDAENQHIVWQARRDSPLIDAAIVARERLHAWQNALTQRGLRPSTILPDVFALPWEAELLTLWQQGDHVWVRTGELAGFSCNRSALPLVLANLRATYPAPVRVRWYSDQPEMWQADEAFTLIPEIHTEQLHASSLNSAMPLNLLRGLQSEHTATRREQWRRWRLAAVLTAVAVVLGFSTYGLHIYRMQQQLAALDAQNLSLFSELFPEQNNVDVRALSLRFDSALLAVKGKGGTQTQRSALQPLATFAQAFASNAGLSVDAIQTQEGSVSVTLQAKEQQAVDNLRAALGEGVALKSSRSGDTIKASLTLGDKP</sequence>
<dbReference type="PIRSF" id="PIRSF015761">
    <property type="entry name" value="Protein_L"/>
    <property type="match status" value="1"/>
</dbReference>
<keyword evidence="9 11" id="KW-0472">Membrane</keyword>
<evidence type="ECO:0000256" key="3">
    <source>
        <dbReference type="ARBA" id="ARBA00022448"/>
    </source>
</evidence>
<dbReference type="InterPro" id="IPR024230">
    <property type="entry name" value="GspL_cyto_dom"/>
</dbReference>
<keyword evidence="8 11" id="KW-1133">Transmembrane helix</keyword>
<comment type="function">
    <text evidence="10">Inner membrane component of the type II secretion system required for the energy-dependent secretion of extracellular factors such as proteases and toxins from the periplasm.</text>
</comment>
<keyword evidence="3 10" id="KW-0813">Transport</keyword>
<proteinExistence type="inferred from homology"/>
<comment type="caution">
    <text evidence="14">The sequence shown here is derived from an EMBL/GenBank/DDBJ whole genome shotgun (WGS) entry which is preliminary data.</text>
</comment>
<dbReference type="Gene3D" id="3.30.420.380">
    <property type="match status" value="1"/>
</dbReference>
<dbReference type="GO" id="GO:0015628">
    <property type="term" value="P:protein secretion by the type II secretion system"/>
    <property type="evidence" value="ECO:0007669"/>
    <property type="project" value="InterPro"/>
</dbReference>
<dbReference type="NCBIfam" id="TIGR01709">
    <property type="entry name" value="typeII_sec_gspL"/>
    <property type="match status" value="1"/>
</dbReference>
<name>A0A1Y1QNN2_9GAMM</name>
<dbReference type="InterPro" id="IPR025691">
    <property type="entry name" value="GspL_pp_dom"/>
</dbReference>
<keyword evidence="4" id="KW-1003">Cell membrane</keyword>
<dbReference type="Proteomes" id="UP000192491">
    <property type="component" value="Unassembled WGS sequence"/>
</dbReference>
<evidence type="ECO:0000256" key="9">
    <source>
        <dbReference type="ARBA" id="ARBA00023136"/>
    </source>
</evidence>
<feature type="transmembrane region" description="Helical" evidence="11">
    <location>
        <begin position="244"/>
        <end position="265"/>
    </location>
</feature>
<accession>A0A1Y1QNN2</accession>
<evidence type="ECO:0000256" key="11">
    <source>
        <dbReference type="SAM" id="Phobius"/>
    </source>
</evidence>
<dbReference type="EMBL" id="MTEJ01000121">
    <property type="protein sequence ID" value="OQX10160.1"/>
    <property type="molecule type" value="Genomic_DNA"/>
</dbReference>
<evidence type="ECO:0000256" key="1">
    <source>
        <dbReference type="ARBA" id="ARBA00004377"/>
    </source>
</evidence>
<evidence type="ECO:0000256" key="10">
    <source>
        <dbReference type="PIRNR" id="PIRNR015761"/>
    </source>
</evidence>
<evidence type="ECO:0000313" key="15">
    <source>
        <dbReference type="Proteomes" id="UP000192491"/>
    </source>
</evidence>
<evidence type="ECO:0000256" key="7">
    <source>
        <dbReference type="ARBA" id="ARBA00022927"/>
    </source>
</evidence>
<dbReference type="CDD" id="cd24017">
    <property type="entry name" value="ASKHA_T2SSL_N"/>
    <property type="match status" value="1"/>
</dbReference>
<evidence type="ECO:0000256" key="4">
    <source>
        <dbReference type="ARBA" id="ARBA00022475"/>
    </source>
</evidence>
<evidence type="ECO:0000256" key="2">
    <source>
        <dbReference type="ARBA" id="ARBA00005318"/>
    </source>
</evidence>
<keyword evidence="6 11" id="KW-0812">Transmembrane</keyword>
<feature type="domain" description="GspL cytoplasmic actin-ATPase-like" evidence="12">
    <location>
        <begin position="33"/>
        <end position="226"/>
    </location>
</feature>
<protein>
    <recommendedName>
        <fullName evidence="10">Type II secretion system protein L</fullName>
        <shortName evidence="10">T2SS protein L</shortName>
    </recommendedName>
</protein>
<evidence type="ECO:0000256" key="5">
    <source>
        <dbReference type="ARBA" id="ARBA00022519"/>
    </source>
</evidence>
<evidence type="ECO:0000256" key="8">
    <source>
        <dbReference type="ARBA" id="ARBA00022989"/>
    </source>
</evidence>
<dbReference type="GO" id="GO:0009276">
    <property type="term" value="C:Gram-negative-bacterium-type cell wall"/>
    <property type="evidence" value="ECO:0007669"/>
    <property type="project" value="InterPro"/>
</dbReference>
<gene>
    <name evidence="14" type="ORF">BWK73_21045</name>
</gene>
<evidence type="ECO:0000256" key="6">
    <source>
        <dbReference type="ARBA" id="ARBA00022692"/>
    </source>
</evidence>
<comment type="subcellular location">
    <subcellularLocation>
        <location evidence="1">Cell inner membrane</location>
        <topology evidence="1">Single-pass membrane protein</topology>
    </subcellularLocation>
</comment>
<comment type="similarity">
    <text evidence="2 10">Belongs to the GSP L family.</text>
</comment>
<reference evidence="14 15" key="1">
    <citation type="submission" date="2017-01" db="EMBL/GenBank/DDBJ databases">
        <title>Novel large sulfur bacteria in the metagenomes of groundwater-fed chemosynthetic microbial mats in the Lake Huron basin.</title>
        <authorList>
            <person name="Sharrar A.M."/>
            <person name="Flood B.E."/>
            <person name="Bailey J.V."/>
            <person name="Jones D.S."/>
            <person name="Biddanda B."/>
            <person name="Ruberg S.A."/>
            <person name="Marcus D.N."/>
            <person name="Dick G.J."/>
        </authorList>
    </citation>
    <scope>NUCLEOTIDE SEQUENCE [LARGE SCALE GENOMIC DNA]</scope>
    <source>
        <strain evidence="14">A8</strain>
    </source>
</reference>
<dbReference type="Pfam" id="PF12693">
    <property type="entry name" value="GspL_C"/>
    <property type="match status" value="1"/>
</dbReference>
<evidence type="ECO:0000313" key="14">
    <source>
        <dbReference type="EMBL" id="OQX10160.1"/>
    </source>
</evidence>
<dbReference type="InterPro" id="IPR043129">
    <property type="entry name" value="ATPase_NBD"/>
</dbReference>
<dbReference type="SUPFAM" id="SSF53067">
    <property type="entry name" value="Actin-like ATPase domain"/>
    <property type="match status" value="1"/>
</dbReference>
<dbReference type="InterPro" id="IPR007812">
    <property type="entry name" value="T2SS_protein-GspL"/>
</dbReference>
<dbReference type="Pfam" id="PF05134">
    <property type="entry name" value="T2SSL"/>
    <property type="match status" value="1"/>
</dbReference>
<dbReference type="GO" id="GO:0005886">
    <property type="term" value="C:plasma membrane"/>
    <property type="evidence" value="ECO:0007669"/>
    <property type="project" value="UniProtKB-SubCell"/>
</dbReference>